<accession>A0A0N4URR7</accession>
<feature type="region of interest" description="Disordered" evidence="1">
    <location>
        <begin position="27"/>
        <end position="125"/>
    </location>
</feature>
<organism evidence="2 3">
    <name type="scientific">Dracunculus medinensis</name>
    <name type="common">Guinea worm</name>
    <dbReference type="NCBI Taxonomy" id="318479"/>
    <lineage>
        <taxon>Eukaryota</taxon>
        <taxon>Metazoa</taxon>
        <taxon>Ecdysozoa</taxon>
        <taxon>Nematoda</taxon>
        <taxon>Chromadorea</taxon>
        <taxon>Rhabditida</taxon>
        <taxon>Spirurina</taxon>
        <taxon>Dracunculoidea</taxon>
        <taxon>Dracunculidae</taxon>
        <taxon>Dracunculus</taxon>
    </lineage>
</organism>
<evidence type="ECO:0000313" key="3">
    <source>
        <dbReference type="WBParaSite" id="DME_0001074901-mRNA-1"/>
    </source>
</evidence>
<protein>
    <submittedName>
        <fullName evidence="3">Osteopontin</fullName>
    </submittedName>
</protein>
<dbReference type="Proteomes" id="UP000038040">
    <property type="component" value="Unplaced"/>
</dbReference>
<feature type="compositionally biased region" description="Basic residues" evidence="1">
    <location>
        <begin position="98"/>
        <end position="108"/>
    </location>
</feature>
<sequence>LLQRIATTGEERRVQAALAARIALEHSVNADETREEELMEIDPASVGTSNRTGPVDENEDDFDKMSSSETQSRSASTSVSRVVTPEPVQEPSSPMQGRKLRSSGRRLLSRRELYKKARGNAIQRK</sequence>
<evidence type="ECO:0000313" key="2">
    <source>
        <dbReference type="Proteomes" id="UP000038040"/>
    </source>
</evidence>
<feature type="compositionally biased region" description="Low complexity" evidence="1">
    <location>
        <begin position="67"/>
        <end position="84"/>
    </location>
</feature>
<reference evidence="3" key="1">
    <citation type="submission" date="2017-02" db="UniProtKB">
        <authorList>
            <consortium name="WormBaseParasite"/>
        </authorList>
    </citation>
    <scope>IDENTIFICATION</scope>
</reference>
<name>A0A0N4URR7_DRAME</name>
<evidence type="ECO:0000256" key="1">
    <source>
        <dbReference type="SAM" id="MobiDB-lite"/>
    </source>
</evidence>
<proteinExistence type="predicted"/>
<dbReference type="AlphaFoldDB" id="A0A0N4URR7"/>
<dbReference type="WBParaSite" id="DME_0001074901-mRNA-1">
    <property type="protein sequence ID" value="DME_0001074901-mRNA-1"/>
    <property type="gene ID" value="DME_0001074901"/>
</dbReference>